<feature type="transmembrane region" description="Helical" evidence="2">
    <location>
        <begin position="53"/>
        <end position="72"/>
    </location>
</feature>
<evidence type="ECO:0000256" key="1">
    <source>
        <dbReference type="ARBA" id="ARBA00022448"/>
    </source>
</evidence>
<dbReference type="GO" id="GO:0042910">
    <property type="term" value="F:xenobiotic transmembrane transporter activity"/>
    <property type="evidence" value="ECO:0007669"/>
    <property type="project" value="InterPro"/>
</dbReference>
<keyword evidence="2" id="KW-0472">Membrane</keyword>
<evidence type="ECO:0000256" key="2">
    <source>
        <dbReference type="SAM" id="Phobius"/>
    </source>
</evidence>
<keyword evidence="1" id="KW-0813">Transport</keyword>
<feature type="transmembrane region" description="Helical" evidence="2">
    <location>
        <begin position="160"/>
        <end position="179"/>
    </location>
</feature>
<dbReference type="PANTHER" id="PTHR43298:SF2">
    <property type="entry name" value="FMN_FAD EXPORTER YEEO-RELATED"/>
    <property type="match status" value="1"/>
</dbReference>
<dbReference type="PANTHER" id="PTHR43298">
    <property type="entry name" value="MULTIDRUG RESISTANCE PROTEIN NORM-RELATED"/>
    <property type="match status" value="1"/>
</dbReference>
<name>A0A4U9V857_SERFO</name>
<sequence length="252" mass="27111">MQKYFIEARSLLALAIPVIIAQISQTAMGVVDTIMAGSYSATDMAAVAVGTSIWLPTILFGHGLLLALTPVIAQLNGAGRRDRIAYQVRQGFWLASGVSLLIIAVIYNSQLVIDMMHNIDPLLLKRPLVSCMPLCGELPAICSFRSSVASVKVYPKTKPGMVIGFLGLLINIPINYILIFGKFGMPEMGGVGCGVATASVYWMMFLMMRWYAKPCVLAAGYQAGGRRTSWPGLAGVKTPDRHWSAGCPGLVL</sequence>
<dbReference type="GO" id="GO:0015297">
    <property type="term" value="F:antiporter activity"/>
    <property type="evidence" value="ECO:0007669"/>
    <property type="project" value="InterPro"/>
</dbReference>
<dbReference type="InterPro" id="IPR002528">
    <property type="entry name" value="MATE_fam"/>
</dbReference>
<proteinExistence type="predicted"/>
<feature type="transmembrane region" description="Helical" evidence="2">
    <location>
        <begin position="191"/>
        <end position="212"/>
    </location>
</feature>
<evidence type="ECO:0000313" key="3">
    <source>
        <dbReference type="EMBL" id="VTR41102.1"/>
    </source>
</evidence>
<dbReference type="NCBIfam" id="TIGR00797">
    <property type="entry name" value="matE"/>
    <property type="match status" value="1"/>
</dbReference>
<feature type="transmembrane region" description="Helical" evidence="2">
    <location>
        <begin position="92"/>
        <end position="113"/>
    </location>
</feature>
<organism evidence="3">
    <name type="scientific">Serratia fonticola</name>
    <dbReference type="NCBI Taxonomy" id="47917"/>
    <lineage>
        <taxon>Bacteria</taxon>
        <taxon>Pseudomonadati</taxon>
        <taxon>Pseudomonadota</taxon>
        <taxon>Gammaproteobacteria</taxon>
        <taxon>Enterobacterales</taxon>
        <taxon>Yersiniaceae</taxon>
        <taxon>Serratia</taxon>
    </lineage>
</organism>
<keyword evidence="2" id="KW-0812">Transmembrane</keyword>
<reference evidence="3" key="1">
    <citation type="submission" date="2019-05" db="EMBL/GenBank/DDBJ databases">
        <authorList>
            <consortium name="Pathogen Informatics"/>
        </authorList>
    </citation>
    <scope>NUCLEOTIDE SEQUENCE [LARGE SCALE GENOMIC DNA]</scope>
    <source>
        <strain evidence="3">NCTC12965</strain>
    </source>
</reference>
<gene>
    <name evidence="3" type="primary">mdtK_3</name>
    <name evidence="3" type="ORF">NCTC12965_04586</name>
</gene>
<dbReference type="AlphaFoldDB" id="A0A4U9V857"/>
<dbReference type="GO" id="GO:0005886">
    <property type="term" value="C:plasma membrane"/>
    <property type="evidence" value="ECO:0007669"/>
    <property type="project" value="TreeGrafter"/>
</dbReference>
<keyword evidence="2" id="KW-1133">Transmembrane helix</keyword>
<dbReference type="Pfam" id="PF01554">
    <property type="entry name" value="MatE"/>
    <property type="match status" value="1"/>
</dbReference>
<dbReference type="InterPro" id="IPR050222">
    <property type="entry name" value="MATE_MdtK"/>
</dbReference>
<accession>A0A4U9V857</accession>
<dbReference type="EMBL" id="CABEEZ010000098">
    <property type="protein sequence ID" value="VTR41102.1"/>
    <property type="molecule type" value="Genomic_DNA"/>
</dbReference>
<protein>
    <submittedName>
        <fullName evidence="3">Multidrug-efflux transporter</fullName>
    </submittedName>
</protein>